<proteinExistence type="inferred from homology"/>
<gene>
    <name evidence="3" type="ORF">WKI299_LOCUS31065</name>
</gene>
<dbReference type="PANTHER" id="PTHR46363">
    <property type="entry name" value="DEOXYRIBONUCLEASE TATDN2-RELATED"/>
    <property type="match status" value="1"/>
</dbReference>
<accession>A0A816Y512</accession>
<dbReference type="PANTHER" id="PTHR46363:SF1">
    <property type="entry name" value="DEOXYRIBONUCLEASE TATDN2-RELATED"/>
    <property type="match status" value="1"/>
</dbReference>
<evidence type="ECO:0000256" key="1">
    <source>
        <dbReference type="ARBA" id="ARBA00009275"/>
    </source>
</evidence>
<feature type="compositionally biased region" description="Acidic residues" evidence="2">
    <location>
        <begin position="49"/>
        <end position="58"/>
    </location>
</feature>
<feature type="compositionally biased region" description="Basic and acidic residues" evidence="2">
    <location>
        <begin position="38"/>
        <end position="48"/>
    </location>
</feature>
<protein>
    <submittedName>
        <fullName evidence="3">Uncharacterized protein</fullName>
    </submittedName>
</protein>
<dbReference type="Proteomes" id="UP000663856">
    <property type="component" value="Unassembled WGS sequence"/>
</dbReference>
<comment type="caution">
    <text evidence="3">The sequence shown here is derived from an EMBL/GenBank/DDBJ whole genome shotgun (WGS) entry which is preliminary data.</text>
</comment>
<dbReference type="AlphaFoldDB" id="A0A816Y512"/>
<dbReference type="GO" id="GO:0016788">
    <property type="term" value="F:hydrolase activity, acting on ester bonds"/>
    <property type="evidence" value="ECO:0007669"/>
    <property type="project" value="InterPro"/>
</dbReference>
<sequence length="350" mass="40993">MLEMNFQDERERDAMAEFARKGVYDFVEENLSESEYSHKDYSLFRNSEEQEVESEDESEKQFDLSINEIDEVEDKDEDETSLEESMVWAAEKRFGTKFLPLKAFSLIREYYFINNNHKPNESLVSNPSPFPSHVHRYPTIGIHPKYFNSQTLYKTLDDFKSHLEISRSTSNEKNKIVAVGECGLDDTATTTLDQQIFVLEKQIDLADQFHLPIVFHCCGPHLYQKLFDSLKNRISNRYLPLHWHCINSNSNLDIIDLFLNQFPNSYLGLNESITYRTNTENFLKFQNWLVSRSPFLPDRLTFEADYPYLSPRNLHGTYDPTCAPLATTEYLSKAVYDPNRNIFSYIHSSN</sequence>
<dbReference type="Pfam" id="PF01026">
    <property type="entry name" value="TatD_DNase"/>
    <property type="match status" value="1"/>
</dbReference>
<evidence type="ECO:0000313" key="3">
    <source>
        <dbReference type="EMBL" id="CAF2154848.1"/>
    </source>
</evidence>
<reference evidence="3" key="1">
    <citation type="submission" date="2021-02" db="EMBL/GenBank/DDBJ databases">
        <authorList>
            <person name="Nowell W R."/>
        </authorList>
    </citation>
    <scope>NUCLEOTIDE SEQUENCE</scope>
</reference>
<evidence type="ECO:0000256" key="2">
    <source>
        <dbReference type="SAM" id="MobiDB-lite"/>
    </source>
</evidence>
<feature type="non-terminal residue" evidence="3">
    <location>
        <position position="1"/>
    </location>
</feature>
<dbReference type="InterPro" id="IPR032466">
    <property type="entry name" value="Metal_Hydrolase"/>
</dbReference>
<dbReference type="SUPFAM" id="SSF51556">
    <property type="entry name" value="Metallo-dependent hydrolases"/>
    <property type="match status" value="1"/>
</dbReference>
<comment type="similarity">
    <text evidence="1">Belongs to the metallo-dependent hydrolases superfamily. TatD-type hydrolase family.</text>
</comment>
<evidence type="ECO:0000313" key="4">
    <source>
        <dbReference type="Proteomes" id="UP000663856"/>
    </source>
</evidence>
<dbReference type="Gene3D" id="3.20.20.140">
    <property type="entry name" value="Metal-dependent hydrolases"/>
    <property type="match status" value="1"/>
</dbReference>
<dbReference type="EMBL" id="CAJNRF010014084">
    <property type="protein sequence ID" value="CAF2154848.1"/>
    <property type="molecule type" value="Genomic_DNA"/>
</dbReference>
<dbReference type="InterPro" id="IPR001130">
    <property type="entry name" value="TatD-like"/>
</dbReference>
<organism evidence="3 4">
    <name type="scientific">Rotaria magnacalcarata</name>
    <dbReference type="NCBI Taxonomy" id="392030"/>
    <lineage>
        <taxon>Eukaryota</taxon>
        <taxon>Metazoa</taxon>
        <taxon>Spiralia</taxon>
        <taxon>Gnathifera</taxon>
        <taxon>Rotifera</taxon>
        <taxon>Eurotatoria</taxon>
        <taxon>Bdelloidea</taxon>
        <taxon>Philodinida</taxon>
        <taxon>Philodinidae</taxon>
        <taxon>Rotaria</taxon>
    </lineage>
</organism>
<feature type="region of interest" description="Disordered" evidence="2">
    <location>
        <begin position="38"/>
        <end position="62"/>
    </location>
</feature>
<name>A0A816Y512_9BILA</name>